<dbReference type="InterPro" id="IPR018253">
    <property type="entry name" value="DnaJ_domain_CS"/>
</dbReference>
<dbReference type="InterPro" id="IPR044713">
    <property type="entry name" value="DNJA1/2-like"/>
</dbReference>
<dbReference type="Gene3D" id="1.10.287.110">
    <property type="entry name" value="DnaJ domain"/>
    <property type="match status" value="1"/>
</dbReference>
<feature type="domain" description="J" evidence="2">
    <location>
        <begin position="38"/>
        <end position="102"/>
    </location>
</feature>
<accession>A0AAD9GHN5</accession>
<dbReference type="EMBL" id="JAHBMH010000024">
    <property type="protein sequence ID" value="KAK1938595.1"/>
    <property type="molecule type" value="Genomic_DNA"/>
</dbReference>
<dbReference type="PROSITE" id="PS00636">
    <property type="entry name" value="DNAJ_1"/>
    <property type="match status" value="1"/>
</dbReference>
<comment type="caution">
    <text evidence="3">The sequence shown here is derived from an EMBL/GenBank/DDBJ whole genome shotgun (WGS) entry which is preliminary data.</text>
</comment>
<evidence type="ECO:0000259" key="2">
    <source>
        <dbReference type="PROSITE" id="PS50076"/>
    </source>
</evidence>
<organism evidence="3 4">
    <name type="scientific">Babesia divergens</name>
    <dbReference type="NCBI Taxonomy" id="32595"/>
    <lineage>
        <taxon>Eukaryota</taxon>
        <taxon>Sar</taxon>
        <taxon>Alveolata</taxon>
        <taxon>Apicomplexa</taxon>
        <taxon>Aconoidasida</taxon>
        <taxon>Piroplasmida</taxon>
        <taxon>Babesiidae</taxon>
        <taxon>Babesia</taxon>
    </lineage>
</organism>
<dbReference type="SUPFAM" id="SSF49493">
    <property type="entry name" value="HSP40/DnaJ peptide-binding domain"/>
    <property type="match status" value="2"/>
</dbReference>
<gene>
    <name evidence="3" type="ORF">X943_002605</name>
</gene>
<dbReference type="Pfam" id="PF00226">
    <property type="entry name" value="DnaJ"/>
    <property type="match status" value="1"/>
</dbReference>
<proteinExistence type="predicted"/>
<dbReference type="CDD" id="cd10747">
    <property type="entry name" value="DnaJ_C"/>
    <property type="match status" value="1"/>
</dbReference>
<keyword evidence="1" id="KW-0732">Signal</keyword>
<evidence type="ECO:0000313" key="3">
    <source>
        <dbReference type="EMBL" id="KAK1938595.1"/>
    </source>
</evidence>
<dbReference type="PROSITE" id="PS50076">
    <property type="entry name" value="DNAJ_2"/>
    <property type="match status" value="1"/>
</dbReference>
<evidence type="ECO:0000256" key="1">
    <source>
        <dbReference type="SAM" id="SignalP"/>
    </source>
</evidence>
<dbReference type="InterPro" id="IPR036869">
    <property type="entry name" value="J_dom_sf"/>
</dbReference>
<feature type="signal peptide" evidence="1">
    <location>
        <begin position="1"/>
        <end position="20"/>
    </location>
</feature>
<dbReference type="GO" id="GO:0051082">
    <property type="term" value="F:unfolded protein binding"/>
    <property type="evidence" value="ECO:0007669"/>
    <property type="project" value="InterPro"/>
</dbReference>
<reference evidence="3" key="1">
    <citation type="journal article" date="2014" name="Nucleic Acids Res.">
        <title>The evolutionary dynamics of variant antigen genes in Babesia reveal a history of genomic innovation underlying host-parasite interaction.</title>
        <authorList>
            <person name="Jackson A.P."/>
            <person name="Otto T.D."/>
            <person name="Darby A."/>
            <person name="Ramaprasad A."/>
            <person name="Xia D."/>
            <person name="Echaide I.E."/>
            <person name="Farber M."/>
            <person name="Gahlot S."/>
            <person name="Gamble J."/>
            <person name="Gupta D."/>
            <person name="Gupta Y."/>
            <person name="Jackson L."/>
            <person name="Malandrin L."/>
            <person name="Malas T.B."/>
            <person name="Moussa E."/>
            <person name="Nair M."/>
            <person name="Reid A.J."/>
            <person name="Sanders M."/>
            <person name="Sharma J."/>
            <person name="Tracey A."/>
            <person name="Quail M.A."/>
            <person name="Weir W."/>
            <person name="Wastling J.M."/>
            <person name="Hall N."/>
            <person name="Willadsen P."/>
            <person name="Lingelbach K."/>
            <person name="Shiels B."/>
            <person name="Tait A."/>
            <person name="Berriman M."/>
            <person name="Allred D.R."/>
            <person name="Pain A."/>
        </authorList>
    </citation>
    <scope>NUCLEOTIDE SEQUENCE</scope>
    <source>
        <strain evidence="3">1802A</strain>
    </source>
</reference>
<dbReference type="AlphaFoldDB" id="A0AAD9GHN5"/>
<dbReference type="Proteomes" id="UP001195914">
    <property type="component" value="Unassembled WGS sequence"/>
</dbReference>
<dbReference type="GO" id="GO:0006457">
    <property type="term" value="P:protein folding"/>
    <property type="evidence" value="ECO:0007669"/>
    <property type="project" value="InterPro"/>
</dbReference>
<dbReference type="SMART" id="SM00271">
    <property type="entry name" value="DnaJ"/>
    <property type="match status" value="1"/>
</dbReference>
<dbReference type="Gene3D" id="2.10.230.10">
    <property type="entry name" value="Heat shock protein DnaJ, cysteine-rich domain"/>
    <property type="match status" value="1"/>
</dbReference>
<sequence length="373" mass="41569">MKLGATLIILAILRASLVHSWSFFGDEPQFDPAAGKKCPYKVLGLERSATQKDVRKTFLQLSKQYHPDVSKEPDAAERYKEINEAYEILNNAGKRKAYDEGGFAALMRFNQGGGAAGDEAYDINDIFSSFFGFGGGHNSQESMRAEPLVYPIEMPLEALYLGRELELMIKVQRLCPKYDECELKRPDCLGPEIKLITRQHAPGMFIQQQIRDPLCVGRNRGWNSNCQGCPNGPTFKEDVRLDVTIEPGSKHGQQIVISGRGQEKPGMKRGHIVFVINQQNHPIFRREGNDLYMTLDITLKQALIGFKKDIDLFGKSIAIAQAGVTPHGHVLKIQNSGMPVTNSGEFGDLYIAINVVFPKKFTNAQIALLEQAL</sequence>
<dbReference type="InterPro" id="IPR001623">
    <property type="entry name" value="DnaJ_domain"/>
</dbReference>
<dbReference type="Pfam" id="PF01556">
    <property type="entry name" value="DnaJ_C"/>
    <property type="match status" value="1"/>
</dbReference>
<dbReference type="CDD" id="cd06257">
    <property type="entry name" value="DnaJ"/>
    <property type="match status" value="1"/>
</dbReference>
<dbReference type="InterPro" id="IPR008971">
    <property type="entry name" value="HSP40/DnaJ_pept-bd"/>
</dbReference>
<dbReference type="PRINTS" id="PR00625">
    <property type="entry name" value="JDOMAIN"/>
</dbReference>
<dbReference type="Gene3D" id="2.60.260.20">
    <property type="entry name" value="Urease metallochaperone UreE, N-terminal domain"/>
    <property type="match status" value="2"/>
</dbReference>
<keyword evidence="4" id="KW-1185">Reference proteome</keyword>
<reference evidence="3" key="2">
    <citation type="submission" date="2021-05" db="EMBL/GenBank/DDBJ databases">
        <authorList>
            <person name="Pain A."/>
        </authorList>
    </citation>
    <scope>NUCLEOTIDE SEQUENCE</scope>
    <source>
        <strain evidence="3">1802A</strain>
    </source>
</reference>
<evidence type="ECO:0000313" key="4">
    <source>
        <dbReference type="Proteomes" id="UP001195914"/>
    </source>
</evidence>
<dbReference type="FunFam" id="2.60.260.20:FF:000013">
    <property type="entry name" value="DnaJ subfamily B member 11"/>
    <property type="match status" value="1"/>
</dbReference>
<dbReference type="PANTHER" id="PTHR43888">
    <property type="entry name" value="DNAJ-LIKE-2, ISOFORM A-RELATED"/>
    <property type="match status" value="1"/>
</dbReference>
<dbReference type="GO" id="GO:0030544">
    <property type="term" value="F:Hsp70 protein binding"/>
    <property type="evidence" value="ECO:0007669"/>
    <property type="project" value="InterPro"/>
</dbReference>
<name>A0AAD9GHN5_BABDI</name>
<dbReference type="SUPFAM" id="SSF46565">
    <property type="entry name" value="Chaperone J-domain"/>
    <property type="match status" value="1"/>
</dbReference>
<dbReference type="InterPro" id="IPR002939">
    <property type="entry name" value="DnaJ_C"/>
</dbReference>
<feature type="chain" id="PRO_5042278680" evidence="1">
    <location>
        <begin position="21"/>
        <end position="373"/>
    </location>
</feature>
<protein>
    <submittedName>
        <fullName evidence="3">DnaJ domain containing protein</fullName>
    </submittedName>
</protein>